<accession>A0ABR1VEA4</accession>
<protein>
    <submittedName>
        <fullName evidence="1">Uncharacterized protein</fullName>
    </submittedName>
</protein>
<dbReference type="GeneID" id="92090595"/>
<comment type="caution">
    <text evidence="1">The sequence shown here is derived from an EMBL/GenBank/DDBJ whole genome shotgun (WGS) entry which is preliminary data.</text>
</comment>
<dbReference type="EMBL" id="JAQQWL010000006">
    <property type="protein sequence ID" value="KAK8069507.1"/>
    <property type="molecule type" value="Genomic_DNA"/>
</dbReference>
<evidence type="ECO:0000313" key="1">
    <source>
        <dbReference type="EMBL" id="KAK8069507.1"/>
    </source>
</evidence>
<dbReference type="RefSeq" id="XP_066716801.1">
    <property type="nucleotide sequence ID" value="XM_066857532.1"/>
</dbReference>
<dbReference type="Proteomes" id="UP001480595">
    <property type="component" value="Unassembled WGS sequence"/>
</dbReference>
<name>A0ABR1VEA4_9PEZI</name>
<evidence type="ECO:0000313" key="2">
    <source>
        <dbReference type="Proteomes" id="UP001480595"/>
    </source>
</evidence>
<keyword evidence="2" id="KW-1185">Reference proteome</keyword>
<sequence>MCCAEIKCKIWDKNCNGVDDYACGGGSGKGWSWELHTVTWLAFLSLSQSKGGRVPAACLEDRFDYKYGPCG</sequence>
<proteinExistence type="predicted"/>
<gene>
    <name evidence="1" type="ORF">PG994_006123</name>
</gene>
<organism evidence="1 2">
    <name type="scientific">Apiospora phragmitis</name>
    <dbReference type="NCBI Taxonomy" id="2905665"/>
    <lineage>
        <taxon>Eukaryota</taxon>
        <taxon>Fungi</taxon>
        <taxon>Dikarya</taxon>
        <taxon>Ascomycota</taxon>
        <taxon>Pezizomycotina</taxon>
        <taxon>Sordariomycetes</taxon>
        <taxon>Xylariomycetidae</taxon>
        <taxon>Amphisphaeriales</taxon>
        <taxon>Apiosporaceae</taxon>
        <taxon>Apiospora</taxon>
    </lineage>
</organism>
<reference evidence="1 2" key="1">
    <citation type="submission" date="2023-01" db="EMBL/GenBank/DDBJ databases">
        <title>Analysis of 21 Apiospora genomes using comparative genomics revels a genus with tremendous synthesis potential of carbohydrate active enzymes and secondary metabolites.</title>
        <authorList>
            <person name="Sorensen T."/>
        </authorList>
    </citation>
    <scope>NUCLEOTIDE SEQUENCE [LARGE SCALE GENOMIC DNA]</scope>
    <source>
        <strain evidence="1 2">CBS 135458</strain>
    </source>
</reference>